<evidence type="ECO:0000259" key="4">
    <source>
        <dbReference type="Pfam" id="PF02770"/>
    </source>
</evidence>
<dbReference type="InterPro" id="IPR009100">
    <property type="entry name" value="AcylCoA_DH/oxidase_NM_dom_sf"/>
</dbReference>
<keyword evidence="8" id="KW-1185">Reference proteome</keyword>
<evidence type="ECO:0000256" key="2">
    <source>
        <dbReference type="ARBA" id="ARBA00023002"/>
    </source>
</evidence>
<dbReference type="PIRSF" id="PIRSF016578">
    <property type="entry name" value="HsaA"/>
    <property type="match status" value="1"/>
</dbReference>
<protein>
    <submittedName>
        <fullName evidence="7">Acyl-CoA dehydrogenase</fullName>
    </submittedName>
</protein>
<evidence type="ECO:0000313" key="8">
    <source>
        <dbReference type="Proteomes" id="UP000326671"/>
    </source>
</evidence>
<proteinExistence type="predicted"/>
<dbReference type="FunFam" id="2.40.110.10:FF:000020">
    <property type="entry name" value="Putative acyl-CoA dehydrogenase YdbM"/>
    <property type="match status" value="1"/>
</dbReference>
<dbReference type="GO" id="GO:0050660">
    <property type="term" value="F:flavin adenine dinucleotide binding"/>
    <property type="evidence" value="ECO:0007669"/>
    <property type="project" value="InterPro"/>
</dbReference>
<dbReference type="Gene3D" id="1.10.540.10">
    <property type="entry name" value="Acyl-CoA dehydrogenase/oxidase, N-terminal domain"/>
    <property type="match status" value="1"/>
</dbReference>
<gene>
    <name evidence="7" type="ORF">F4V44_16640</name>
</gene>
<dbReference type="InterPro" id="IPR013786">
    <property type="entry name" value="AcylCoA_DH/ox_N"/>
</dbReference>
<dbReference type="Pfam" id="PF02771">
    <property type="entry name" value="Acyl-CoA_dh_N"/>
    <property type="match status" value="1"/>
</dbReference>
<dbReference type="RefSeq" id="WP_150441143.1">
    <property type="nucleotide sequence ID" value="NZ_VYKL01000026.1"/>
</dbReference>
<dbReference type="Gene3D" id="1.20.140.10">
    <property type="entry name" value="Butyryl-CoA Dehydrogenase, subunit A, domain 3"/>
    <property type="match status" value="1"/>
</dbReference>
<organism evidence="7 8">
    <name type="scientific">Niallia endozanthoxylica</name>
    <dbReference type="NCBI Taxonomy" id="2036016"/>
    <lineage>
        <taxon>Bacteria</taxon>
        <taxon>Bacillati</taxon>
        <taxon>Bacillota</taxon>
        <taxon>Bacilli</taxon>
        <taxon>Bacillales</taxon>
        <taxon>Bacillaceae</taxon>
        <taxon>Niallia</taxon>
    </lineage>
</organism>
<dbReference type="InterPro" id="IPR046373">
    <property type="entry name" value="Acyl-CoA_Oxase/DH_mid-dom_sf"/>
</dbReference>
<dbReference type="Pfam" id="PF02770">
    <property type="entry name" value="Acyl-CoA_dh_M"/>
    <property type="match status" value="1"/>
</dbReference>
<dbReference type="OrthoDB" id="9785203at2"/>
<dbReference type="GO" id="GO:0003995">
    <property type="term" value="F:acyl-CoA dehydrogenase activity"/>
    <property type="evidence" value="ECO:0007669"/>
    <property type="project" value="TreeGrafter"/>
</dbReference>
<evidence type="ECO:0000256" key="3">
    <source>
        <dbReference type="SAM" id="MobiDB-lite"/>
    </source>
</evidence>
<reference evidence="7 8" key="1">
    <citation type="submission" date="2019-09" db="EMBL/GenBank/DDBJ databases">
        <title>Whole genome sequences of isolates from the Mars Exploration Rovers.</title>
        <authorList>
            <person name="Seuylemezian A."/>
            <person name="Vaishampayan P."/>
        </authorList>
    </citation>
    <scope>NUCLEOTIDE SEQUENCE [LARGE SCALE GENOMIC DNA]</scope>
    <source>
        <strain evidence="7 8">MER_TA_151</strain>
    </source>
</reference>
<evidence type="ECO:0000313" key="7">
    <source>
        <dbReference type="EMBL" id="KAA9021615.1"/>
    </source>
</evidence>
<dbReference type="AlphaFoldDB" id="A0A5J5HLL5"/>
<keyword evidence="2" id="KW-0560">Oxidoreductase</keyword>
<dbReference type="Gene3D" id="2.40.110.10">
    <property type="entry name" value="Butyryl-CoA Dehydrogenase, subunit A, domain 2"/>
    <property type="match status" value="1"/>
</dbReference>
<feature type="domain" description="Acyl-CoA oxidase/dehydrogenase middle" evidence="4">
    <location>
        <begin position="126"/>
        <end position="218"/>
    </location>
</feature>
<dbReference type="PANTHER" id="PTHR43884">
    <property type="entry name" value="ACYL-COA DEHYDROGENASE"/>
    <property type="match status" value="1"/>
</dbReference>
<dbReference type="Proteomes" id="UP000326671">
    <property type="component" value="Unassembled WGS sequence"/>
</dbReference>
<sequence>MLKRLFIKTDFQKEWMEKLLQQEKAFQNHSKETDEKATFPKENVQALIRMGYTKLPLPKEYGGNGISITDMVLFQETISSFDGATGLAIGWHQSVIGELYEKRLWKEEQLSTFAKEVCNGALVNRAASEAQTGSPTRGGRPGTHAVKKNSNWAITGRKIFTTMSPVLTHFLVTAWMEEKEGIGIFLIEKEAAGLSIEETWDVMSMRGTESHDLVLQNVEVSEENFVEFYQAPRGNNVNAWLLHIPACYLGIAQAARDYAVKFASEYSPNSINGPISQLPNVQSLIGKIDLELMKARHFLYSVAAAYDDEASRTFLTNELGAAKHIVTNSSIKIVDQAMRIVGAKSLQLSNPLQRYYRDVRAGLHNPPMDDMTITKIAQTALKNLEHK</sequence>
<dbReference type="SUPFAM" id="SSF47203">
    <property type="entry name" value="Acyl-CoA dehydrogenase C-terminal domain-like"/>
    <property type="match status" value="1"/>
</dbReference>
<dbReference type="Pfam" id="PF08028">
    <property type="entry name" value="Acyl-CoA_dh_2"/>
    <property type="match status" value="1"/>
</dbReference>
<dbReference type="CDD" id="cd00567">
    <property type="entry name" value="ACAD"/>
    <property type="match status" value="1"/>
</dbReference>
<comment type="caution">
    <text evidence="7">The sequence shown here is derived from an EMBL/GenBank/DDBJ whole genome shotgun (WGS) entry which is preliminary data.</text>
</comment>
<name>A0A5J5HLL5_9BACI</name>
<dbReference type="SUPFAM" id="SSF56645">
    <property type="entry name" value="Acyl-CoA dehydrogenase NM domain-like"/>
    <property type="match status" value="1"/>
</dbReference>
<dbReference type="InterPro" id="IPR037069">
    <property type="entry name" value="AcylCoA_DH/ox_N_sf"/>
</dbReference>
<evidence type="ECO:0000259" key="5">
    <source>
        <dbReference type="Pfam" id="PF02771"/>
    </source>
</evidence>
<dbReference type="InterPro" id="IPR013107">
    <property type="entry name" value="Acyl-CoA_DH_C"/>
</dbReference>
<feature type="domain" description="Acyl-CoA dehydrogenase C-terminal" evidence="6">
    <location>
        <begin position="245"/>
        <end position="362"/>
    </location>
</feature>
<dbReference type="InterPro" id="IPR036250">
    <property type="entry name" value="AcylCo_DH-like_C"/>
</dbReference>
<dbReference type="PANTHER" id="PTHR43884:SF25">
    <property type="entry name" value="ACYL-COA DEHYDROGENASE YDBM-RELATED"/>
    <property type="match status" value="1"/>
</dbReference>
<feature type="region of interest" description="Disordered" evidence="3">
    <location>
        <begin position="128"/>
        <end position="147"/>
    </location>
</feature>
<dbReference type="InterPro" id="IPR006091">
    <property type="entry name" value="Acyl-CoA_Oxase/DH_mid-dom"/>
</dbReference>
<evidence type="ECO:0000259" key="6">
    <source>
        <dbReference type="Pfam" id="PF08028"/>
    </source>
</evidence>
<evidence type="ECO:0000256" key="1">
    <source>
        <dbReference type="ARBA" id="ARBA00022630"/>
    </source>
</evidence>
<accession>A0A5J5HLL5</accession>
<keyword evidence="1" id="KW-0285">Flavoprotein</keyword>
<feature type="domain" description="Acyl-CoA dehydrogenase/oxidase N-terminal" evidence="5">
    <location>
        <begin position="24"/>
        <end position="99"/>
    </location>
</feature>
<dbReference type="EMBL" id="VYKL01000026">
    <property type="protein sequence ID" value="KAA9021615.1"/>
    <property type="molecule type" value="Genomic_DNA"/>
</dbReference>